<dbReference type="InterPro" id="IPR036457">
    <property type="entry name" value="PPM-type-like_dom_sf"/>
</dbReference>
<evidence type="ECO:0000256" key="1">
    <source>
        <dbReference type="ARBA" id="ARBA00013081"/>
    </source>
</evidence>
<dbReference type="SUPFAM" id="SSF81606">
    <property type="entry name" value="PP2C-like"/>
    <property type="match status" value="1"/>
</dbReference>
<dbReference type="GO" id="GO:0004722">
    <property type="term" value="F:protein serine/threonine phosphatase activity"/>
    <property type="evidence" value="ECO:0007669"/>
    <property type="project" value="UniProtKB-EC"/>
</dbReference>
<evidence type="ECO:0000313" key="3">
    <source>
        <dbReference type="Proteomes" id="UP001054889"/>
    </source>
</evidence>
<gene>
    <name evidence="2" type="primary">gb06416</name>
    <name evidence="2" type="ORF">PR202_gb06416</name>
</gene>
<accession>A0AAV5E8S6</accession>
<keyword evidence="3" id="KW-1185">Reference proteome</keyword>
<reference evidence="2" key="2">
    <citation type="submission" date="2021-12" db="EMBL/GenBank/DDBJ databases">
        <title>Resequencing data analysis of finger millet.</title>
        <authorList>
            <person name="Hatakeyama M."/>
            <person name="Aluri S."/>
            <person name="Balachadran M.T."/>
            <person name="Sivarajan S.R."/>
            <person name="Poveda L."/>
            <person name="Shimizu-Inatsugi R."/>
            <person name="Schlapbach R."/>
            <person name="Sreeman S.M."/>
            <person name="Shimizu K.K."/>
        </authorList>
    </citation>
    <scope>NUCLEOTIDE SEQUENCE</scope>
</reference>
<evidence type="ECO:0000313" key="2">
    <source>
        <dbReference type="EMBL" id="GJN19173.1"/>
    </source>
</evidence>
<comment type="caution">
    <text evidence="2">The sequence shown here is derived from an EMBL/GenBank/DDBJ whole genome shotgun (WGS) entry which is preliminary data.</text>
</comment>
<dbReference type="Proteomes" id="UP001054889">
    <property type="component" value="Unassembled WGS sequence"/>
</dbReference>
<dbReference type="AlphaFoldDB" id="A0AAV5E8S6"/>
<proteinExistence type="predicted"/>
<protein>
    <recommendedName>
        <fullName evidence="1">protein-serine/threonine phosphatase</fullName>
        <ecNumber evidence="1">3.1.3.16</ecNumber>
    </recommendedName>
</protein>
<dbReference type="Gene3D" id="3.60.40.10">
    <property type="entry name" value="PPM-type phosphatase domain"/>
    <property type="match status" value="1"/>
</dbReference>
<dbReference type="EC" id="3.1.3.16" evidence="1"/>
<dbReference type="EMBL" id="BQKI01000074">
    <property type="protein sequence ID" value="GJN19173.1"/>
    <property type="molecule type" value="Genomic_DNA"/>
</dbReference>
<sequence>MELCDDDDVLVVACDVIWVSDNYNLCMWHNFQEKSLSAVCERVFDRCLAPSTIGGHGCDNMTMILVQFQKPVNMNIKAEVTEGSTGSTNETEIPVETGS</sequence>
<reference evidence="2" key="1">
    <citation type="journal article" date="2018" name="DNA Res.">
        <title>Multiple hybrid de novo genome assembly of finger millet, an orphan allotetraploid crop.</title>
        <authorList>
            <person name="Hatakeyama M."/>
            <person name="Aluri S."/>
            <person name="Balachadran M.T."/>
            <person name="Sivarajan S.R."/>
            <person name="Patrignani A."/>
            <person name="Gruter S."/>
            <person name="Poveda L."/>
            <person name="Shimizu-Inatsugi R."/>
            <person name="Baeten J."/>
            <person name="Francoijs K.J."/>
            <person name="Nataraja K.N."/>
            <person name="Reddy Y.A.N."/>
            <person name="Phadnis S."/>
            <person name="Ravikumar R.L."/>
            <person name="Schlapbach R."/>
            <person name="Sreeman S.M."/>
            <person name="Shimizu K.K."/>
        </authorList>
    </citation>
    <scope>NUCLEOTIDE SEQUENCE</scope>
</reference>
<organism evidence="2 3">
    <name type="scientific">Eleusine coracana subsp. coracana</name>
    <dbReference type="NCBI Taxonomy" id="191504"/>
    <lineage>
        <taxon>Eukaryota</taxon>
        <taxon>Viridiplantae</taxon>
        <taxon>Streptophyta</taxon>
        <taxon>Embryophyta</taxon>
        <taxon>Tracheophyta</taxon>
        <taxon>Spermatophyta</taxon>
        <taxon>Magnoliopsida</taxon>
        <taxon>Liliopsida</taxon>
        <taxon>Poales</taxon>
        <taxon>Poaceae</taxon>
        <taxon>PACMAD clade</taxon>
        <taxon>Chloridoideae</taxon>
        <taxon>Cynodonteae</taxon>
        <taxon>Eleusininae</taxon>
        <taxon>Eleusine</taxon>
    </lineage>
</organism>
<name>A0AAV5E8S6_ELECO</name>